<evidence type="ECO:0000259" key="1">
    <source>
        <dbReference type="Pfam" id="PF00534"/>
    </source>
</evidence>
<sequence>MSTHCSMLGECWTVVVYWENMKILIASDLHYPTINGVATFGRSLAIGLANRGHEVMVIAPSQTSKKFKEIDVNHVVIRTASVPFVPYQNFRISPTPGREVKKAMLDFDPDVIHIQMLMWIGQAAMKYGNKFGIPIISTNHAMPENLMDNILLLAPIARPINFMLRQYGMRFHSKADYITMPTQSAIDMFNLSEKITVPMEAVSNGIDLVRFQPGNPGPEIYRQFKLPPNKPIISYVGRVDAEKHLPVLVKAFAKVRKKHDAHLMIVGSGQEVLNLKEIAHELGVYSHVTFTGRVSEEDKVLLHQIGTVFAMPSPAELQSIATLEAMASGQPVVAVDAGALRELCQDGRNGYLCRKDDVEQFAEAIIKILDDPKEQKRMSEESLAIAHLHDLDATLDRFEAIYKELANLETNNAT</sequence>
<dbReference type="Pfam" id="PF00534">
    <property type="entry name" value="Glycos_transf_1"/>
    <property type="match status" value="1"/>
</dbReference>
<evidence type="ECO:0000259" key="2">
    <source>
        <dbReference type="Pfam" id="PF13439"/>
    </source>
</evidence>
<dbReference type="InterPro" id="IPR001296">
    <property type="entry name" value="Glyco_trans_1"/>
</dbReference>
<reference evidence="3" key="1">
    <citation type="submission" date="2019-01" db="EMBL/GenBank/DDBJ databases">
        <title>Genomic signatures and co-occurrence patterns of the ultra-small Saccharimodia (Patescibacteria phylum) suggest a symbiotic lifestyle.</title>
        <authorList>
            <person name="Lemos L."/>
            <person name="Medeiros J."/>
            <person name="Andreote F."/>
            <person name="Fernandes G."/>
            <person name="Varani A."/>
            <person name="Oliveira G."/>
            <person name="Pylro V."/>
        </authorList>
    </citation>
    <scope>NUCLEOTIDE SEQUENCE [LARGE SCALE GENOMIC DNA]</scope>
    <source>
        <strain evidence="3">AMD02</strain>
    </source>
</reference>
<dbReference type="Pfam" id="PF13439">
    <property type="entry name" value="Glyco_transf_4"/>
    <property type="match status" value="1"/>
</dbReference>
<dbReference type="SUPFAM" id="SSF53756">
    <property type="entry name" value="UDP-Glycosyltransferase/glycogen phosphorylase"/>
    <property type="match status" value="1"/>
</dbReference>
<feature type="domain" description="Glycosyl transferase family 1" evidence="1">
    <location>
        <begin position="222"/>
        <end position="381"/>
    </location>
</feature>
<dbReference type="GO" id="GO:0016757">
    <property type="term" value="F:glycosyltransferase activity"/>
    <property type="evidence" value="ECO:0007669"/>
    <property type="project" value="InterPro"/>
</dbReference>
<evidence type="ECO:0000313" key="4">
    <source>
        <dbReference type="Proteomes" id="UP000289257"/>
    </source>
</evidence>
<feature type="domain" description="Glycosyltransferase subfamily 4-like N-terminal" evidence="2">
    <location>
        <begin position="34"/>
        <end position="209"/>
    </location>
</feature>
<evidence type="ECO:0000313" key="3">
    <source>
        <dbReference type="EMBL" id="RWZ78648.1"/>
    </source>
</evidence>
<organism evidence="3 4">
    <name type="scientific">Candidatus Microsaccharimonas sossegonensis</name>
    <dbReference type="NCBI Taxonomy" id="2506948"/>
    <lineage>
        <taxon>Bacteria</taxon>
        <taxon>Candidatus Saccharimonadota</taxon>
        <taxon>Candidatus Saccharimonadia</taxon>
        <taxon>Candidatus Saccharimonadales</taxon>
        <taxon>Candidatus Saccharimonadaceae</taxon>
        <taxon>Candidatus Microsaccharimonas</taxon>
    </lineage>
</organism>
<dbReference type="InterPro" id="IPR028098">
    <property type="entry name" value="Glyco_trans_4-like_N"/>
</dbReference>
<keyword evidence="4" id="KW-1185">Reference proteome</keyword>
<comment type="caution">
    <text evidence="3">The sequence shown here is derived from an EMBL/GenBank/DDBJ whole genome shotgun (WGS) entry which is preliminary data.</text>
</comment>
<name>A0A4Q0AJ00_9BACT</name>
<dbReference type="PANTHER" id="PTHR45947">
    <property type="entry name" value="SULFOQUINOVOSYL TRANSFERASE SQD2"/>
    <property type="match status" value="1"/>
</dbReference>
<proteinExistence type="predicted"/>
<dbReference type="PANTHER" id="PTHR45947:SF3">
    <property type="entry name" value="SULFOQUINOVOSYL TRANSFERASE SQD2"/>
    <property type="match status" value="1"/>
</dbReference>
<dbReference type="EMBL" id="SCKX01000001">
    <property type="protein sequence ID" value="RWZ78648.1"/>
    <property type="molecule type" value="Genomic_DNA"/>
</dbReference>
<accession>A0A4Q0AJ00</accession>
<dbReference type="Gene3D" id="3.40.50.2000">
    <property type="entry name" value="Glycogen Phosphorylase B"/>
    <property type="match status" value="2"/>
</dbReference>
<dbReference type="Proteomes" id="UP000289257">
    <property type="component" value="Unassembled WGS sequence"/>
</dbReference>
<protein>
    <submittedName>
        <fullName evidence="3">Glycosyltransferase family 4 protein</fullName>
    </submittedName>
</protein>
<dbReference type="InterPro" id="IPR050194">
    <property type="entry name" value="Glycosyltransferase_grp1"/>
</dbReference>
<dbReference type="AlphaFoldDB" id="A0A4Q0AJ00"/>
<gene>
    <name evidence="3" type="ORF">EOT05_02765</name>
</gene>